<dbReference type="GeneID" id="36321141"/>
<sequence length="209" mass="24195">MDIEFLFKNITQINSTNLSKLDISKELDSFKQDALQNTSKLKLIFKIEILTKIIKKPADYRILIDISISILDRHNTPSSIIFRLRIIKNIINGKYFVPVQYYLLELIKQTVSTGESDETQTYDSLNITTVDAVFVLGEIKSFLLEISNKYSDMYGFVEISNILINELKKISKGIYKEYCDSIINVLSTHSDYVRKCRTENKPCEKMIVK</sequence>
<dbReference type="EMBL" id="JPQZ01000065">
    <property type="protein sequence ID" value="KKO74502.1"/>
    <property type="molecule type" value="Genomic_DNA"/>
</dbReference>
<dbReference type="Proteomes" id="UP000034350">
    <property type="component" value="Unassembled WGS sequence"/>
</dbReference>
<evidence type="ECO:0000313" key="2">
    <source>
        <dbReference type="Proteomes" id="UP000034350"/>
    </source>
</evidence>
<reference evidence="1 2" key="1">
    <citation type="journal article" date="2015" name="Environ. Microbiol.">
        <title>Genome analyses suggest the presence of polyploidy and recent human-driven expansions in eight global populations of the honeybee pathogen Nosema ceranae.</title>
        <authorList>
            <person name="Pelin A."/>
            <person name="Selman M."/>
            <person name="Aris-Brosou S."/>
            <person name="Farinelli L."/>
            <person name="Corradi N."/>
        </authorList>
    </citation>
    <scope>NUCLEOTIDE SEQUENCE [LARGE SCALE GENOMIC DNA]</scope>
    <source>
        <strain evidence="1 2">PA08 1199</strain>
    </source>
</reference>
<name>A0A0F9YPA7_9MICR</name>
<gene>
    <name evidence="1" type="ORF">AAJ76_6500014595</name>
</gene>
<dbReference type="RefSeq" id="XP_024330244.1">
    <property type="nucleotide sequence ID" value="XM_024476190.1"/>
</dbReference>
<dbReference type="OrthoDB" id="10266662at2759"/>
<dbReference type="VEuPathDB" id="MicrosporidiaDB:G9O61_00g000710"/>
<organism evidence="1 2">
    <name type="scientific">Vairimorpha ceranae</name>
    <dbReference type="NCBI Taxonomy" id="40302"/>
    <lineage>
        <taxon>Eukaryota</taxon>
        <taxon>Fungi</taxon>
        <taxon>Fungi incertae sedis</taxon>
        <taxon>Microsporidia</taxon>
        <taxon>Nosematidae</taxon>
        <taxon>Vairimorpha</taxon>
    </lineage>
</organism>
<dbReference type="VEuPathDB" id="MicrosporidiaDB:AAJ76_6500014595"/>
<keyword evidence="2" id="KW-1185">Reference proteome</keyword>
<protein>
    <submittedName>
        <fullName evidence="1">Uncharacterized protein</fullName>
    </submittedName>
</protein>
<evidence type="ECO:0000313" key="1">
    <source>
        <dbReference type="EMBL" id="KKO74502.1"/>
    </source>
</evidence>
<dbReference type="VEuPathDB" id="MicrosporidiaDB:NCER_102047"/>
<proteinExistence type="predicted"/>
<dbReference type="AlphaFoldDB" id="A0A0F9YPA7"/>
<accession>A0A0F9YPA7</accession>
<comment type="caution">
    <text evidence="1">The sequence shown here is derived from an EMBL/GenBank/DDBJ whole genome shotgun (WGS) entry which is preliminary data.</text>
</comment>